<evidence type="ECO:0000256" key="1">
    <source>
        <dbReference type="SAM" id="Phobius"/>
    </source>
</evidence>
<accession>A0A3Q0IPF3</accession>
<proteinExistence type="predicted"/>
<dbReference type="GO" id="GO:0004622">
    <property type="term" value="F:phosphatidylcholine lysophospholipase activity"/>
    <property type="evidence" value="ECO:0007669"/>
    <property type="project" value="TreeGrafter"/>
</dbReference>
<dbReference type="PANTHER" id="PTHR12277:SF194">
    <property type="entry name" value="FI04476P"/>
    <property type="match status" value="1"/>
</dbReference>
<evidence type="ECO:0000313" key="3">
    <source>
        <dbReference type="Proteomes" id="UP000079169"/>
    </source>
</evidence>
<name>A0A3Q0IPF3_DIACI</name>
<gene>
    <name evidence="4" type="primary">LOC103505000</name>
</gene>
<dbReference type="RefSeq" id="XP_026676205.1">
    <property type="nucleotide sequence ID" value="XM_026820404.1"/>
</dbReference>
<dbReference type="GO" id="GO:0052651">
    <property type="term" value="P:monoacylglycerol catabolic process"/>
    <property type="evidence" value="ECO:0007669"/>
    <property type="project" value="TreeGrafter"/>
</dbReference>
<dbReference type="GO" id="GO:0047372">
    <property type="term" value="F:monoacylglycerol lipase activity"/>
    <property type="evidence" value="ECO:0007669"/>
    <property type="project" value="TreeGrafter"/>
</dbReference>
<dbReference type="STRING" id="121845.A0A3Q0IPF3"/>
<keyword evidence="1" id="KW-0472">Membrane</keyword>
<dbReference type="PANTHER" id="PTHR12277">
    <property type="entry name" value="ALPHA/BETA HYDROLASE DOMAIN-CONTAINING PROTEIN"/>
    <property type="match status" value="1"/>
</dbReference>
<keyword evidence="1" id="KW-0812">Transmembrane</keyword>
<reference evidence="4" key="1">
    <citation type="submission" date="2025-08" db="UniProtKB">
        <authorList>
            <consortium name="RefSeq"/>
        </authorList>
    </citation>
    <scope>IDENTIFICATION</scope>
</reference>
<dbReference type="GO" id="GO:0005789">
    <property type="term" value="C:endoplasmic reticulum membrane"/>
    <property type="evidence" value="ECO:0007669"/>
    <property type="project" value="TreeGrafter"/>
</dbReference>
<evidence type="ECO:0000313" key="4">
    <source>
        <dbReference type="RefSeq" id="XP_026676205.1"/>
    </source>
</evidence>
<evidence type="ECO:0000259" key="2">
    <source>
        <dbReference type="Pfam" id="PF00561"/>
    </source>
</evidence>
<keyword evidence="1" id="KW-1133">Transmembrane helix</keyword>
<dbReference type="KEGG" id="dci:103505000"/>
<dbReference type="PaxDb" id="121845-A0A3Q0IPF3"/>
<keyword evidence="3" id="KW-1185">Reference proteome</keyword>
<sequence>MSRNSRSDETRLHFTDVFQQEEQDEIDFGPKRRRRGCCVRVTSVLFKVFFLILFIVFIVVPVVYKYSYTVQKFFLFLNFGEYLFLTSWSVYFDFRVTSVLFKVFFLILFIVFIVVPVVYKYSYTVQKFFLFLNFVKWPPNLNLTKPTEVGLEGTRNFYITDGKVKIGAWHILPASLIAEANQTILSNENVEAQWDSWLQNGRPVIVYAHGNSGHRGAGHRVQLYHVLQKTDFHIITFDYRGYGDSSDIPIDELGLVQDLLTVYKWAQKKTNSSIFIWGHSLGTGQMYTIFPWFNYFFTTPMFDNGLRFESDKNLENVSTSILILHAKDDRIVPYKLGLRLYQHIAAKRTNDNESIQMQSYDADKHYGHKFICDDPGLPNLVETFFQKSVQRRNRSSS</sequence>
<dbReference type="InterPro" id="IPR000073">
    <property type="entry name" value="AB_hydrolase_1"/>
</dbReference>
<feature type="transmembrane region" description="Helical" evidence="1">
    <location>
        <begin position="41"/>
        <end position="64"/>
    </location>
</feature>
<protein>
    <submittedName>
        <fullName evidence="4">Monoacylglycerol lipase ABHD12</fullName>
    </submittedName>
</protein>
<dbReference type="Pfam" id="PF00561">
    <property type="entry name" value="Abhydrolase_1"/>
    <property type="match status" value="1"/>
</dbReference>
<dbReference type="GeneID" id="103505000"/>
<feature type="domain" description="AB hydrolase-1" evidence="2">
    <location>
        <begin position="203"/>
        <end position="286"/>
    </location>
</feature>
<dbReference type="GO" id="GO:0006660">
    <property type="term" value="P:phosphatidylserine catabolic process"/>
    <property type="evidence" value="ECO:0007669"/>
    <property type="project" value="TreeGrafter"/>
</dbReference>
<dbReference type="InterPro" id="IPR029058">
    <property type="entry name" value="AB_hydrolase_fold"/>
</dbReference>
<dbReference type="Gene3D" id="3.40.50.1820">
    <property type="entry name" value="alpha/beta hydrolase"/>
    <property type="match status" value="2"/>
</dbReference>
<feature type="transmembrane region" description="Helical" evidence="1">
    <location>
        <begin position="99"/>
        <end position="119"/>
    </location>
</feature>
<feature type="transmembrane region" description="Helical" evidence="1">
    <location>
        <begin position="70"/>
        <end position="92"/>
    </location>
</feature>
<dbReference type="AlphaFoldDB" id="A0A3Q0IPF3"/>
<dbReference type="Proteomes" id="UP000079169">
    <property type="component" value="Unplaced"/>
</dbReference>
<dbReference type="SUPFAM" id="SSF53474">
    <property type="entry name" value="alpha/beta-Hydrolases"/>
    <property type="match status" value="1"/>
</dbReference>
<organism evidence="3 4">
    <name type="scientific">Diaphorina citri</name>
    <name type="common">Asian citrus psyllid</name>
    <dbReference type="NCBI Taxonomy" id="121845"/>
    <lineage>
        <taxon>Eukaryota</taxon>
        <taxon>Metazoa</taxon>
        <taxon>Ecdysozoa</taxon>
        <taxon>Arthropoda</taxon>
        <taxon>Hexapoda</taxon>
        <taxon>Insecta</taxon>
        <taxon>Pterygota</taxon>
        <taxon>Neoptera</taxon>
        <taxon>Paraneoptera</taxon>
        <taxon>Hemiptera</taxon>
        <taxon>Sternorrhyncha</taxon>
        <taxon>Psylloidea</taxon>
        <taxon>Psyllidae</taxon>
        <taxon>Diaphorininae</taxon>
        <taxon>Diaphorina</taxon>
    </lineage>
</organism>